<dbReference type="Proteomes" id="UP000023772">
    <property type="component" value="Chromosome"/>
</dbReference>
<gene>
    <name evidence="1" type="ORF">FH5T_02665</name>
</gene>
<proteinExistence type="predicted"/>
<sequence>MNLMIKKLNFTEAVWGFPEVVDIKLHQIPFKQNVLQHKLFIIKQKGKHSPCLSVRIFLS</sequence>
<name>A0ABN4D1H0_9BACT</name>
<dbReference type="EMBL" id="CP007451">
    <property type="protein sequence ID" value="AHW61500.1"/>
    <property type="molecule type" value="Genomic_DNA"/>
</dbReference>
<accession>A0ABN4D1H0</accession>
<organism evidence="1 2">
    <name type="scientific">Draconibacterium orientale</name>
    <dbReference type="NCBI Taxonomy" id="1168034"/>
    <lineage>
        <taxon>Bacteria</taxon>
        <taxon>Pseudomonadati</taxon>
        <taxon>Bacteroidota</taxon>
        <taxon>Bacteroidia</taxon>
        <taxon>Marinilabiliales</taxon>
        <taxon>Prolixibacteraceae</taxon>
        <taxon>Draconibacterium</taxon>
    </lineage>
</organism>
<evidence type="ECO:0000313" key="1">
    <source>
        <dbReference type="EMBL" id="AHW61500.1"/>
    </source>
</evidence>
<protein>
    <submittedName>
        <fullName evidence="1">Uncharacterized protein</fullName>
    </submittedName>
</protein>
<keyword evidence="2" id="KW-1185">Reference proteome</keyword>
<reference evidence="1 2" key="1">
    <citation type="submission" date="2014-03" db="EMBL/GenBank/DDBJ databases">
        <title>Complete genome sequence of a deeply braunched marine Bacteroidia bacterium Draconibacterium orientale type strain FH5T.</title>
        <authorList>
            <person name="Li X."/>
            <person name="Wang X."/>
            <person name="Xie Z."/>
            <person name="Du Z."/>
            <person name="Chen G."/>
        </authorList>
    </citation>
    <scope>NUCLEOTIDE SEQUENCE [LARGE SCALE GENOMIC DNA]</scope>
    <source>
        <strain evidence="1 2">FH5</strain>
    </source>
</reference>
<evidence type="ECO:0000313" key="2">
    <source>
        <dbReference type="Proteomes" id="UP000023772"/>
    </source>
</evidence>